<reference evidence="2 3" key="1">
    <citation type="journal article" date="2018" name="Front. Plant Sci.">
        <title>Red Clover (Trifolium pratense) and Zigzag Clover (T. medium) - A Picture of Genomic Similarities and Differences.</title>
        <authorList>
            <person name="Dluhosova J."/>
            <person name="Istvanek J."/>
            <person name="Nedelnik J."/>
            <person name="Repkova J."/>
        </authorList>
    </citation>
    <scope>NUCLEOTIDE SEQUENCE [LARGE SCALE GENOMIC DNA]</scope>
    <source>
        <strain evidence="3">cv. 10/8</strain>
        <tissue evidence="2">Leaf</tissue>
    </source>
</reference>
<comment type="caution">
    <text evidence="2">The sequence shown here is derived from an EMBL/GenBank/DDBJ whole genome shotgun (WGS) entry which is preliminary data.</text>
</comment>
<evidence type="ECO:0000313" key="2">
    <source>
        <dbReference type="EMBL" id="MCI46273.1"/>
    </source>
</evidence>
<dbReference type="AlphaFoldDB" id="A0A392SBE3"/>
<organism evidence="2 3">
    <name type="scientific">Trifolium medium</name>
    <dbReference type="NCBI Taxonomy" id="97028"/>
    <lineage>
        <taxon>Eukaryota</taxon>
        <taxon>Viridiplantae</taxon>
        <taxon>Streptophyta</taxon>
        <taxon>Embryophyta</taxon>
        <taxon>Tracheophyta</taxon>
        <taxon>Spermatophyta</taxon>
        <taxon>Magnoliopsida</taxon>
        <taxon>eudicotyledons</taxon>
        <taxon>Gunneridae</taxon>
        <taxon>Pentapetalae</taxon>
        <taxon>rosids</taxon>
        <taxon>fabids</taxon>
        <taxon>Fabales</taxon>
        <taxon>Fabaceae</taxon>
        <taxon>Papilionoideae</taxon>
        <taxon>50 kb inversion clade</taxon>
        <taxon>NPAAA clade</taxon>
        <taxon>Hologalegina</taxon>
        <taxon>IRL clade</taxon>
        <taxon>Trifolieae</taxon>
        <taxon>Trifolium</taxon>
    </lineage>
</organism>
<evidence type="ECO:0000256" key="1">
    <source>
        <dbReference type="SAM" id="MobiDB-lite"/>
    </source>
</evidence>
<evidence type="ECO:0000313" key="3">
    <source>
        <dbReference type="Proteomes" id="UP000265520"/>
    </source>
</evidence>
<proteinExistence type="predicted"/>
<feature type="region of interest" description="Disordered" evidence="1">
    <location>
        <begin position="54"/>
        <end position="77"/>
    </location>
</feature>
<feature type="compositionally biased region" description="Polar residues" evidence="1">
    <location>
        <begin position="54"/>
        <end position="66"/>
    </location>
</feature>
<protein>
    <submittedName>
        <fullName evidence="2">Uncharacterized protein</fullName>
    </submittedName>
</protein>
<feature type="non-terminal residue" evidence="2">
    <location>
        <position position="77"/>
    </location>
</feature>
<dbReference type="Proteomes" id="UP000265520">
    <property type="component" value="Unassembled WGS sequence"/>
</dbReference>
<keyword evidence="3" id="KW-1185">Reference proteome</keyword>
<name>A0A392SBE3_9FABA</name>
<dbReference type="EMBL" id="LXQA010355071">
    <property type="protein sequence ID" value="MCI46273.1"/>
    <property type="molecule type" value="Genomic_DNA"/>
</dbReference>
<sequence>MQLDNHILASITIPPKSSLTDSAPSLLNPPMFADAEKAQGQEKTVEDFVLKNNTKIDPSNKDSSVLSDHHNTHCVLP</sequence>
<accession>A0A392SBE3</accession>